<evidence type="ECO:0008006" key="2">
    <source>
        <dbReference type="Google" id="ProtNLM"/>
    </source>
</evidence>
<accession>A0A7C4LKK1</accession>
<evidence type="ECO:0000313" key="1">
    <source>
        <dbReference type="EMBL" id="HGT37919.1"/>
    </source>
</evidence>
<comment type="caution">
    <text evidence="1">The sequence shown here is derived from an EMBL/GenBank/DDBJ whole genome shotgun (WGS) entry which is preliminary data.</text>
</comment>
<protein>
    <recommendedName>
        <fullName evidence="2">Neutral/alkaline non-lysosomal ceramidase N-terminal domain-containing protein</fullName>
    </recommendedName>
</protein>
<sequence>MRWTFWIVWGWASIALAAEPLRIASFSVDVTPPLGSPLCDGLVIPAEKVDDPLFARGVVLLGAGPPIVLCAVDWVGIGNDGHDAWREALAKAAGTDAVRVAVHTLHQHDAPGCDFAAEELLASVGLAGKCFDVPFLREAIRRTAAAVEASLSRAQTVTHVGVGRAPVERIASNRRILGDDGKVKVVRFSSSRIPEAIAAPEGIIDPYCRCVSFWNGDRPLVSITYYATHPQSHYGKGAVSAEFVGLARAERQAALPEALHVHFNGAGGNVAAGKYNDGAPERRAELTARLAAGMKAAFENTRKAAITAADVEWRVVPVTLPLRDLHRDIAAREKMLRDETVAPRERGRAARDLSYARRVLAGRTIDLTCLKLGDAYVLHLPGELFIEYQLLAQQLRPEHFVAVAAYGDYGPGYIGTAVAYEQGGYETSVVSRTAPEVEDVLRRALEHLLH</sequence>
<organism evidence="1">
    <name type="scientific">Schlesneria paludicola</name>
    <dbReference type="NCBI Taxonomy" id="360056"/>
    <lineage>
        <taxon>Bacteria</taxon>
        <taxon>Pseudomonadati</taxon>
        <taxon>Planctomycetota</taxon>
        <taxon>Planctomycetia</taxon>
        <taxon>Planctomycetales</taxon>
        <taxon>Planctomycetaceae</taxon>
        <taxon>Schlesneria</taxon>
    </lineage>
</organism>
<reference evidence="1" key="1">
    <citation type="journal article" date="2020" name="mSystems">
        <title>Genome- and Community-Level Interaction Insights into Carbon Utilization and Element Cycling Functions of Hydrothermarchaeota in Hydrothermal Sediment.</title>
        <authorList>
            <person name="Zhou Z."/>
            <person name="Liu Y."/>
            <person name="Xu W."/>
            <person name="Pan J."/>
            <person name="Luo Z.H."/>
            <person name="Li M."/>
        </authorList>
    </citation>
    <scope>NUCLEOTIDE SEQUENCE [LARGE SCALE GENOMIC DNA]</scope>
    <source>
        <strain evidence="1">SpSt-508</strain>
    </source>
</reference>
<dbReference type="EMBL" id="DSVQ01000003">
    <property type="protein sequence ID" value="HGT37919.1"/>
    <property type="molecule type" value="Genomic_DNA"/>
</dbReference>
<gene>
    <name evidence="1" type="ORF">ENS64_01420</name>
</gene>
<name>A0A7C4LKK1_9PLAN</name>
<dbReference type="AlphaFoldDB" id="A0A7C4LKK1"/>
<proteinExistence type="predicted"/>